<dbReference type="GO" id="GO:0042450">
    <property type="term" value="P:L-arginine biosynthetic process via ornithine"/>
    <property type="evidence" value="ECO:0007669"/>
    <property type="project" value="InterPro"/>
</dbReference>
<evidence type="ECO:0000256" key="1">
    <source>
        <dbReference type="SAM" id="SignalP"/>
    </source>
</evidence>
<accession>A0A9W8VL64</accession>
<dbReference type="InterPro" id="IPR008948">
    <property type="entry name" value="L-Aspartase-like"/>
</dbReference>
<dbReference type="EMBL" id="JAOQAZ010000002">
    <property type="protein sequence ID" value="KAJ4269706.1"/>
    <property type="molecule type" value="Genomic_DNA"/>
</dbReference>
<sequence>MPWLVTPSALIVIWAEELGSEGLLWNFMGGVADRDFVIIGFIRHADAYSTGSFLMPQKKTAGSLEAAGSPSLRGIPMNEFSYKKIKAIDERFEEDIADVFDFETSVESRTVKGGTSKATALEQIDVSRSYCLR</sequence>
<evidence type="ECO:0000313" key="3">
    <source>
        <dbReference type="Proteomes" id="UP001152049"/>
    </source>
</evidence>
<dbReference type="Gene3D" id="1.10.40.30">
    <property type="entry name" value="Fumarase/aspartase (C-terminal domain)"/>
    <property type="match status" value="1"/>
</dbReference>
<comment type="caution">
    <text evidence="2">The sequence shown here is derived from an EMBL/GenBank/DDBJ whole genome shotgun (WGS) entry which is preliminary data.</text>
</comment>
<name>A0A9W8VL64_9HYPO</name>
<feature type="chain" id="PRO_5040996842" evidence="1">
    <location>
        <begin position="16"/>
        <end position="133"/>
    </location>
</feature>
<feature type="signal peptide" evidence="1">
    <location>
        <begin position="1"/>
        <end position="15"/>
    </location>
</feature>
<dbReference type="AlphaFoldDB" id="A0A9W8VL64"/>
<organism evidence="2 3">
    <name type="scientific">Fusarium torreyae</name>
    <dbReference type="NCBI Taxonomy" id="1237075"/>
    <lineage>
        <taxon>Eukaryota</taxon>
        <taxon>Fungi</taxon>
        <taxon>Dikarya</taxon>
        <taxon>Ascomycota</taxon>
        <taxon>Pezizomycotina</taxon>
        <taxon>Sordariomycetes</taxon>
        <taxon>Hypocreomycetidae</taxon>
        <taxon>Hypocreales</taxon>
        <taxon>Nectriaceae</taxon>
        <taxon>Fusarium</taxon>
    </lineage>
</organism>
<keyword evidence="3" id="KW-1185">Reference proteome</keyword>
<keyword evidence="1" id="KW-0732">Signal</keyword>
<dbReference type="Proteomes" id="UP001152049">
    <property type="component" value="Unassembled WGS sequence"/>
</dbReference>
<dbReference type="OrthoDB" id="2561043at2759"/>
<dbReference type="PANTHER" id="PTHR43814:SF1">
    <property type="entry name" value="ARGININOSUCCINATE LYASE"/>
    <property type="match status" value="1"/>
</dbReference>
<dbReference type="InterPro" id="IPR009049">
    <property type="entry name" value="Argininosuccinate_lyase"/>
</dbReference>
<dbReference type="PANTHER" id="PTHR43814">
    <property type="entry name" value="ARGININOSUCCINATE LYASE"/>
    <property type="match status" value="1"/>
</dbReference>
<proteinExistence type="predicted"/>
<evidence type="ECO:0000313" key="2">
    <source>
        <dbReference type="EMBL" id="KAJ4269706.1"/>
    </source>
</evidence>
<dbReference type="GO" id="GO:0004056">
    <property type="term" value="F:argininosuccinate lyase activity"/>
    <property type="evidence" value="ECO:0007669"/>
    <property type="project" value="InterPro"/>
</dbReference>
<dbReference type="Gene3D" id="1.20.200.10">
    <property type="entry name" value="Fumarase/aspartase (Central domain)"/>
    <property type="match status" value="2"/>
</dbReference>
<dbReference type="GO" id="GO:0005829">
    <property type="term" value="C:cytosol"/>
    <property type="evidence" value="ECO:0007669"/>
    <property type="project" value="TreeGrafter"/>
</dbReference>
<dbReference type="SUPFAM" id="SSF48557">
    <property type="entry name" value="L-aspartase-like"/>
    <property type="match status" value="1"/>
</dbReference>
<gene>
    <name evidence="2" type="ORF">NW762_001374</name>
</gene>
<reference evidence="2" key="1">
    <citation type="submission" date="2022-09" db="EMBL/GenBank/DDBJ databases">
        <title>Fusarium specimens isolated from Avocado Roots.</title>
        <authorList>
            <person name="Stajich J."/>
            <person name="Roper C."/>
            <person name="Heimlech-Rivalta G."/>
        </authorList>
    </citation>
    <scope>NUCLEOTIDE SEQUENCE</scope>
    <source>
        <strain evidence="2">CF00136</strain>
    </source>
</reference>
<protein>
    <submittedName>
        <fullName evidence="2">Uncharacterized protein</fullName>
    </submittedName>
</protein>